<keyword evidence="3" id="KW-1185">Reference proteome</keyword>
<evidence type="ECO:0000256" key="1">
    <source>
        <dbReference type="SAM" id="MobiDB-lite"/>
    </source>
</evidence>
<reference evidence="2 3" key="1">
    <citation type="submission" date="2017-07" db="EMBL/GenBank/DDBJ databases">
        <title>The complete genome sequence of Bacillus mesonae strain H20-5, an efficient strain improving plant abiotic stress resistance.</title>
        <authorList>
            <person name="Kim S.Y."/>
            <person name="Song H."/>
            <person name="Sang M.K."/>
            <person name="Weon H.-Y."/>
            <person name="Song J."/>
        </authorList>
    </citation>
    <scope>NUCLEOTIDE SEQUENCE [LARGE SCALE GENOMIC DNA]</scope>
    <source>
        <strain evidence="2 3">H20-5</strain>
    </source>
</reference>
<evidence type="ECO:0000313" key="2">
    <source>
        <dbReference type="EMBL" id="AZU61567.1"/>
    </source>
</evidence>
<evidence type="ECO:0000313" key="3">
    <source>
        <dbReference type="Proteomes" id="UP000282892"/>
    </source>
</evidence>
<feature type="region of interest" description="Disordered" evidence="1">
    <location>
        <begin position="38"/>
        <end position="66"/>
    </location>
</feature>
<dbReference type="KEGG" id="nmk:CHR53_09945"/>
<dbReference type="OrthoDB" id="2469080at2"/>
<dbReference type="Proteomes" id="UP000282892">
    <property type="component" value="Chromosome"/>
</dbReference>
<accession>A0A3T0HX28</accession>
<feature type="compositionally biased region" description="Basic and acidic residues" evidence="1">
    <location>
        <begin position="53"/>
        <end position="66"/>
    </location>
</feature>
<dbReference type="AlphaFoldDB" id="A0A3T0HX28"/>
<organism evidence="2 3">
    <name type="scientific">Neobacillus mesonae</name>
    <dbReference type="NCBI Taxonomy" id="1193713"/>
    <lineage>
        <taxon>Bacteria</taxon>
        <taxon>Bacillati</taxon>
        <taxon>Bacillota</taxon>
        <taxon>Bacilli</taxon>
        <taxon>Bacillales</taxon>
        <taxon>Bacillaceae</taxon>
        <taxon>Neobacillus</taxon>
    </lineage>
</organism>
<dbReference type="EMBL" id="CP022572">
    <property type="protein sequence ID" value="AZU61567.1"/>
    <property type="molecule type" value="Genomic_DNA"/>
</dbReference>
<proteinExistence type="predicted"/>
<dbReference type="RefSeq" id="WP_066396354.1">
    <property type="nucleotide sequence ID" value="NZ_CP022572.1"/>
</dbReference>
<gene>
    <name evidence="2" type="ORF">CHR53_09945</name>
</gene>
<protein>
    <submittedName>
        <fullName evidence="2">Uncharacterized protein</fullName>
    </submittedName>
</protein>
<sequence>MEPKQPGNKKMPDFDKLNDRIIAEIPSQPMLVIKTNLDPKNVTDNNPYYQSRDINDPKEFKEYFEE</sequence>
<name>A0A3T0HX28_9BACI</name>